<evidence type="ECO:0000259" key="2">
    <source>
        <dbReference type="Pfam" id="PF23055"/>
    </source>
</evidence>
<proteinExistence type="predicted"/>
<name>A0A6H5J0C3_9HYME</name>
<dbReference type="InterPro" id="IPR055469">
    <property type="entry name" value="DUF7041"/>
</dbReference>
<dbReference type="PANTHER" id="PTHR33327">
    <property type="entry name" value="ENDONUCLEASE"/>
    <property type="match status" value="1"/>
</dbReference>
<reference evidence="3 4" key="1">
    <citation type="submission" date="2020-02" db="EMBL/GenBank/DDBJ databases">
        <authorList>
            <person name="Ferguson B K."/>
        </authorList>
    </citation>
    <scope>NUCLEOTIDE SEQUENCE [LARGE SCALE GENOMIC DNA]</scope>
</reference>
<evidence type="ECO:0000256" key="1">
    <source>
        <dbReference type="SAM" id="MobiDB-lite"/>
    </source>
</evidence>
<dbReference type="OrthoDB" id="6260718at2759"/>
<organism evidence="3 4">
    <name type="scientific">Trichogramma brassicae</name>
    <dbReference type="NCBI Taxonomy" id="86971"/>
    <lineage>
        <taxon>Eukaryota</taxon>
        <taxon>Metazoa</taxon>
        <taxon>Ecdysozoa</taxon>
        <taxon>Arthropoda</taxon>
        <taxon>Hexapoda</taxon>
        <taxon>Insecta</taxon>
        <taxon>Pterygota</taxon>
        <taxon>Neoptera</taxon>
        <taxon>Endopterygota</taxon>
        <taxon>Hymenoptera</taxon>
        <taxon>Apocrita</taxon>
        <taxon>Proctotrupomorpha</taxon>
        <taxon>Chalcidoidea</taxon>
        <taxon>Trichogrammatidae</taxon>
        <taxon>Trichogramma</taxon>
    </lineage>
</organism>
<accession>A0A6H5J0C3</accession>
<dbReference type="AlphaFoldDB" id="A0A6H5J0C3"/>
<feature type="compositionally biased region" description="Polar residues" evidence="1">
    <location>
        <begin position="640"/>
        <end position="650"/>
    </location>
</feature>
<dbReference type="Proteomes" id="UP000479190">
    <property type="component" value="Unassembled WGS sequence"/>
</dbReference>
<sequence>MFRAHAARASLKSTRIAKKSTWISRKSVVIRRRIHADVSSARCASKSQIHEDCKKINVVSYDLFSQIYTALLLRKRPFYSLTCTRRSTGCGEKLCIQKKYAFSNLAPNMNEQAKADSTNDLSLSLPSQLNGAELELHQMREQLLFHRALHTNATASATWCVIEKNPCIGICHTVVTLSTTSTGPNTHTATCGTCCVISIAQRPSCAKVGAYGNGFFILRAASPTGKRAQRQGPFFPASTEGRALCNTADSDYYVQQTSSNELRRQRQQCAASAATSHRTTRAVTVPPFFMYDPVLWFELLESEFCILQITDDHMRYCSLLKALTPDICKAVSHIIRALPLNDKYTKLKQNLIEKYSPTKHQKISQLFQECSLGDKKPSEFFAEIQLLGQGHIPEETLLLIWYKHLPNELAVQLDEAITAANAQQAISKADRLHDRLKDTGYAQISAISMATQPQNSDEFLHKIVDSVIASISTKFELTPRGCSTKKQDRSQNSRSSTRRSKSSSRFGDNKDMCYYHFKYREDADNCSTPPCAWSQSTENYKNRKYVWPKMSKDIAAITKRIVEAPRMAKDASIPSLQEFSSGSKGEKLDRLEGLVRGLAVYVKEKRKPAIQLQRFSSCLTRAFEALKRTTECTEVHASQEAVTAASTPSSKRNKRPAASPPEVTAAEKRATGPHPHERVNDGNNTACPANKQK</sequence>
<evidence type="ECO:0000313" key="3">
    <source>
        <dbReference type="EMBL" id="CAB0041699.1"/>
    </source>
</evidence>
<feature type="compositionally biased region" description="Basic and acidic residues" evidence="1">
    <location>
        <begin position="665"/>
        <end position="680"/>
    </location>
</feature>
<dbReference type="EMBL" id="CADCXV010001128">
    <property type="protein sequence ID" value="CAB0041699.1"/>
    <property type="molecule type" value="Genomic_DNA"/>
</dbReference>
<gene>
    <name evidence="3" type="ORF">TBRA_LOCUS13358</name>
</gene>
<feature type="domain" description="DUF7041" evidence="2">
    <location>
        <begin position="285"/>
        <end position="367"/>
    </location>
</feature>
<feature type="region of interest" description="Disordered" evidence="1">
    <location>
        <begin position="640"/>
        <end position="693"/>
    </location>
</feature>
<feature type="region of interest" description="Disordered" evidence="1">
    <location>
        <begin position="479"/>
        <end position="505"/>
    </location>
</feature>
<dbReference type="PANTHER" id="PTHR33327:SF3">
    <property type="entry name" value="RNA-DIRECTED DNA POLYMERASE"/>
    <property type="match status" value="1"/>
</dbReference>
<protein>
    <recommendedName>
        <fullName evidence="2">DUF7041 domain-containing protein</fullName>
    </recommendedName>
</protein>
<evidence type="ECO:0000313" key="4">
    <source>
        <dbReference type="Proteomes" id="UP000479190"/>
    </source>
</evidence>
<dbReference type="Pfam" id="PF23055">
    <property type="entry name" value="DUF7041"/>
    <property type="match status" value="1"/>
</dbReference>
<keyword evidence="4" id="KW-1185">Reference proteome</keyword>